<feature type="domain" description="SMP-30/Gluconolactonase/LRE-like region" evidence="4">
    <location>
        <begin position="28"/>
        <end position="264"/>
    </location>
</feature>
<feature type="binding site" evidence="3">
    <location>
        <position position="160"/>
    </location>
    <ligand>
        <name>a divalent metal cation</name>
        <dbReference type="ChEBI" id="CHEBI:60240"/>
    </ligand>
</feature>
<evidence type="ECO:0000256" key="1">
    <source>
        <dbReference type="ARBA" id="ARBA00008853"/>
    </source>
</evidence>
<organism evidence="5 6">
    <name type="scientific">Pararobbsia silviterrae</name>
    <dbReference type="NCBI Taxonomy" id="1792498"/>
    <lineage>
        <taxon>Bacteria</taxon>
        <taxon>Pseudomonadati</taxon>
        <taxon>Pseudomonadota</taxon>
        <taxon>Betaproteobacteria</taxon>
        <taxon>Burkholderiales</taxon>
        <taxon>Burkholderiaceae</taxon>
        <taxon>Pararobbsia</taxon>
    </lineage>
</organism>
<feature type="binding site" evidence="3">
    <location>
        <position position="29"/>
    </location>
    <ligand>
        <name>a divalent metal cation</name>
        <dbReference type="ChEBI" id="CHEBI:60240"/>
    </ligand>
</feature>
<feature type="binding site" evidence="3">
    <location>
        <position position="114"/>
    </location>
    <ligand>
        <name>substrate</name>
    </ligand>
</feature>
<name>A0A494XME1_9BURK</name>
<dbReference type="PANTHER" id="PTHR10907">
    <property type="entry name" value="REGUCALCIN"/>
    <property type="match status" value="1"/>
</dbReference>
<feature type="binding site" evidence="3">
    <location>
        <position position="112"/>
    </location>
    <ligand>
        <name>substrate</name>
    </ligand>
</feature>
<dbReference type="PRINTS" id="PR01790">
    <property type="entry name" value="SMP30FAMILY"/>
</dbReference>
<dbReference type="GO" id="GO:0019853">
    <property type="term" value="P:L-ascorbic acid biosynthetic process"/>
    <property type="evidence" value="ECO:0007669"/>
    <property type="project" value="TreeGrafter"/>
</dbReference>
<feature type="active site" description="Proton donor/acceptor" evidence="2">
    <location>
        <position position="206"/>
    </location>
</feature>
<dbReference type="InterPro" id="IPR011042">
    <property type="entry name" value="6-blade_b-propeller_TolB-like"/>
</dbReference>
<evidence type="ECO:0000259" key="4">
    <source>
        <dbReference type="Pfam" id="PF08450"/>
    </source>
</evidence>
<keyword evidence="6" id="KW-1185">Reference proteome</keyword>
<dbReference type="EMBL" id="RBZU01000008">
    <property type="protein sequence ID" value="RKP51857.1"/>
    <property type="molecule type" value="Genomic_DNA"/>
</dbReference>
<dbReference type="Proteomes" id="UP000270342">
    <property type="component" value="Unassembled WGS sequence"/>
</dbReference>
<dbReference type="SUPFAM" id="SSF63829">
    <property type="entry name" value="Calcium-dependent phosphotriesterase"/>
    <property type="match status" value="1"/>
</dbReference>
<accession>A0A494XME1</accession>
<protein>
    <submittedName>
        <fullName evidence="5">SMP-30/gluconolactonase/LRE family protein</fullName>
    </submittedName>
</protein>
<feature type="binding site" evidence="3">
    <location>
        <position position="206"/>
    </location>
    <ligand>
        <name>a divalent metal cation</name>
        <dbReference type="ChEBI" id="CHEBI:60240"/>
    </ligand>
</feature>
<dbReference type="AlphaFoldDB" id="A0A494XME1"/>
<dbReference type="InterPro" id="IPR005511">
    <property type="entry name" value="SMP-30"/>
</dbReference>
<sequence length="299" mass="32404">MVLNEAGHRIQIVDASLSVAVDAGNHHGEGVFWNPEDGLLWWTDIESKLLWSLNPVTRESKRHAMPERICCFAPRSGGGFVLGAASGFVAWDPRIASWDPIVAFESDLPQTRLNDGRTDRAGRLVAGGMDERDGKPVSSVCRLEADFSVTPLFTGVACANSICFSPDGSTMYFADSATRRVEAFDYDTLDARRTLYELEEGSGLPDGSCVDAEGYVWNAVWNGSRVERRAPDGTLDRVIPMPTIKPTCCAFGGEQLDTLFITTSRLQSSAEQLARDPLAGALFAIRPGVRGLADPSFAG</sequence>
<dbReference type="RefSeq" id="WP_121088260.1">
    <property type="nucleotide sequence ID" value="NZ_RBZU01000008.1"/>
</dbReference>
<evidence type="ECO:0000256" key="3">
    <source>
        <dbReference type="PIRSR" id="PIRSR605511-2"/>
    </source>
</evidence>
<dbReference type="Pfam" id="PF08450">
    <property type="entry name" value="SGL"/>
    <property type="match status" value="1"/>
</dbReference>
<dbReference type="GO" id="GO:0004341">
    <property type="term" value="F:gluconolactonase activity"/>
    <property type="evidence" value="ECO:0007669"/>
    <property type="project" value="TreeGrafter"/>
</dbReference>
<gene>
    <name evidence="5" type="ORF">D7S86_18065</name>
</gene>
<dbReference type="Gene3D" id="2.120.10.30">
    <property type="entry name" value="TolB, C-terminal domain"/>
    <property type="match status" value="1"/>
</dbReference>
<evidence type="ECO:0000313" key="6">
    <source>
        <dbReference type="Proteomes" id="UP000270342"/>
    </source>
</evidence>
<keyword evidence="3" id="KW-0862">Zinc</keyword>
<dbReference type="OrthoDB" id="9775406at2"/>
<keyword evidence="3" id="KW-0479">Metal-binding</keyword>
<comment type="caution">
    <text evidence="5">The sequence shown here is derived from an EMBL/GenBank/DDBJ whole genome shotgun (WGS) entry which is preliminary data.</text>
</comment>
<comment type="cofactor">
    <cofactor evidence="3">
        <name>Zn(2+)</name>
        <dbReference type="ChEBI" id="CHEBI:29105"/>
    </cofactor>
    <text evidence="3">Binds 1 divalent metal cation per subunit.</text>
</comment>
<dbReference type="GO" id="GO:0005509">
    <property type="term" value="F:calcium ion binding"/>
    <property type="evidence" value="ECO:0007669"/>
    <property type="project" value="TreeGrafter"/>
</dbReference>
<comment type="similarity">
    <text evidence="1">Belongs to the SMP-30/CGR1 family.</text>
</comment>
<dbReference type="PANTHER" id="PTHR10907:SF47">
    <property type="entry name" value="REGUCALCIN"/>
    <property type="match status" value="1"/>
</dbReference>
<evidence type="ECO:0000313" key="5">
    <source>
        <dbReference type="EMBL" id="RKP51857.1"/>
    </source>
</evidence>
<proteinExistence type="inferred from homology"/>
<evidence type="ECO:0000256" key="2">
    <source>
        <dbReference type="PIRSR" id="PIRSR605511-1"/>
    </source>
</evidence>
<dbReference type="InterPro" id="IPR013658">
    <property type="entry name" value="SGL"/>
</dbReference>
<reference evidence="5 6" key="1">
    <citation type="submission" date="2018-10" db="EMBL/GenBank/DDBJ databases">
        <title>Robbsia sp. DHC34, isolated from soil.</title>
        <authorList>
            <person name="Gao Z.-H."/>
            <person name="Qiu L.-H."/>
        </authorList>
    </citation>
    <scope>NUCLEOTIDE SEQUENCE [LARGE SCALE GENOMIC DNA]</scope>
    <source>
        <strain evidence="5 6">DHC34</strain>
    </source>
</reference>